<evidence type="ECO:0000313" key="5">
    <source>
        <dbReference type="Proteomes" id="UP000280307"/>
    </source>
</evidence>
<evidence type="ECO:0000256" key="2">
    <source>
        <dbReference type="SAM" id="MobiDB-lite"/>
    </source>
</evidence>
<keyword evidence="3" id="KW-0732">Signal</keyword>
<dbReference type="EMBL" id="RSAS01000279">
    <property type="protein sequence ID" value="RRR74359.1"/>
    <property type="molecule type" value="Genomic_DNA"/>
</dbReference>
<evidence type="ECO:0000256" key="3">
    <source>
        <dbReference type="SAM" id="SignalP"/>
    </source>
</evidence>
<evidence type="ECO:0000313" key="4">
    <source>
        <dbReference type="EMBL" id="RRR74359.1"/>
    </source>
</evidence>
<gene>
    <name evidence="4" type="ORF">EI684_07305</name>
</gene>
<dbReference type="Proteomes" id="UP000280307">
    <property type="component" value="Unassembled WGS sequence"/>
</dbReference>
<dbReference type="InterPro" id="IPR023365">
    <property type="entry name" value="Sortase_dom-sf"/>
</dbReference>
<evidence type="ECO:0000256" key="1">
    <source>
        <dbReference type="ARBA" id="ARBA00022801"/>
    </source>
</evidence>
<dbReference type="InterPro" id="IPR005754">
    <property type="entry name" value="Sortase"/>
</dbReference>
<feature type="chain" id="PRO_5019519782" evidence="3">
    <location>
        <begin position="26"/>
        <end position="276"/>
    </location>
</feature>
<feature type="compositionally biased region" description="Low complexity" evidence="2">
    <location>
        <begin position="45"/>
        <end position="118"/>
    </location>
</feature>
<proteinExistence type="predicted"/>
<dbReference type="SUPFAM" id="SSF63817">
    <property type="entry name" value="Sortase"/>
    <property type="match status" value="1"/>
</dbReference>
<organism evidence="4 5">
    <name type="scientific">Candidatus Viridilinea halotolerans</name>
    <dbReference type="NCBI Taxonomy" id="2491704"/>
    <lineage>
        <taxon>Bacteria</taxon>
        <taxon>Bacillati</taxon>
        <taxon>Chloroflexota</taxon>
        <taxon>Chloroflexia</taxon>
        <taxon>Chloroflexales</taxon>
        <taxon>Chloroflexineae</taxon>
        <taxon>Oscillochloridaceae</taxon>
        <taxon>Candidatus Viridilinea</taxon>
    </lineage>
</organism>
<dbReference type="CDD" id="cd05829">
    <property type="entry name" value="Sortase_F"/>
    <property type="match status" value="1"/>
</dbReference>
<dbReference type="Gene3D" id="2.40.260.10">
    <property type="entry name" value="Sortase"/>
    <property type="match status" value="1"/>
</dbReference>
<feature type="signal peptide" evidence="3">
    <location>
        <begin position="1"/>
        <end position="25"/>
    </location>
</feature>
<dbReference type="GO" id="GO:0016787">
    <property type="term" value="F:hydrolase activity"/>
    <property type="evidence" value="ECO:0007669"/>
    <property type="project" value="UniProtKB-KW"/>
</dbReference>
<dbReference type="Pfam" id="PF04203">
    <property type="entry name" value="Sortase"/>
    <property type="match status" value="1"/>
</dbReference>
<dbReference type="InterPro" id="IPR042001">
    <property type="entry name" value="Sortase_F"/>
</dbReference>
<accession>A0A426U3J2</accession>
<protein>
    <submittedName>
        <fullName evidence="4">Class F sortase</fullName>
    </submittedName>
</protein>
<feature type="region of interest" description="Disordered" evidence="2">
    <location>
        <begin position="45"/>
        <end position="131"/>
    </location>
</feature>
<comment type="caution">
    <text evidence="4">The sequence shown here is derived from an EMBL/GenBank/DDBJ whole genome shotgun (WGS) entry which is preliminary data.</text>
</comment>
<reference evidence="4 5" key="1">
    <citation type="submission" date="2018-12" db="EMBL/GenBank/DDBJ databases">
        <title>Genome Sequence of Candidatus Viridilinea halotolerans isolated from saline sulfide-rich spring.</title>
        <authorList>
            <person name="Grouzdev D.S."/>
            <person name="Burganskaya E.I."/>
            <person name="Krutkina M.S."/>
            <person name="Sukhacheva M.V."/>
            <person name="Gorlenko V.M."/>
        </authorList>
    </citation>
    <scope>NUCLEOTIDE SEQUENCE [LARGE SCALE GENOMIC DNA]</scope>
    <source>
        <strain evidence="4">Chok-6</strain>
    </source>
</reference>
<dbReference type="PROSITE" id="PS51257">
    <property type="entry name" value="PROKAR_LIPOPROTEIN"/>
    <property type="match status" value="1"/>
</dbReference>
<dbReference type="AlphaFoldDB" id="A0A426U3J2"/>
<name>A0A426U3J2_9CHLR</name>
<keyword evidence="1" id="KW-0378">Hydrolase</keyword>
<sequence length="276" mass="28611">MRQQTGLFFLFLILLLVGCSASETAQQPAEPPRLNQAQVAQVIAPTATATPSPEPTATATPSPEPTATASPSPEPTATASPSPEPTATASPSPEPTATASPSPEPTATATPSPEPSASVASRPAGPASSGPVRVVIPAISLDREVLPEGLDAQRVPIVLPHDVVWYNLSARPGHGENIVLWGHVLPFRSDPDRPAPFARLSELAVGANLTLFDAAGNAYAYSVINQVRATPDQIEYILPQGRELVTLVSCIGDAVVVNGSVADMSHRLITIAAPNR</sequence>